<dbReference type="SUPFAM" id="SSF103515">
    <property type="entry name" value="Autotransporter"/>
    <property type="match status" value="1"/>
</dbReference>
<keyword evidence="6" id="KW-0964">Secreted</keyword>
<dbReference type="RefSeq" id="WP_219664531.1">
    <property type="nucleotide sequence ID" value="NZ_CP063064.1"/>
</dbReference>
<proteinExistence type="inferred from homology"/>
<evidence type="ECO:0000256" key="8">
    <source>
        <dbReference type="ARBA" id="ARBA00022729"/>
    </source>
</evidence>
<keyword evidence="8" id="KW-0732">Signal</keyword>
<accession>A0AAQ0J849</accession>
<dbReference type="InterPro" id="IPR036709">
    <property type="entry name" value="Autotransporte_beta_dom_sf"/>
</dbReference>
<dbReference type="Gene3D" id="2.40.128.130">
    <property type="entry name" value="Autotransporter beta-domain"/>
    <property type="match status" value="1"/>
</dbReference>
<evidence type="ECO:0000256" key="6">
    <source>
        <dbReference type="ARBA" id="ARBA00022525"/>
    </source>
</evidence>
<keyword evidence="5" id="KW-0134">Cell wall</keyword>
<evidence type="ECO:0000256" key="7">
    <source>
        <dbReference type="ARBA" id="ARBA00022692"/>
    </source>
</evidence>
<dbReference type="Proteomes" id="UP000825134">
    <property type="component" value="Chromosome"/>
</dbReference>
<protein>
    <submittedName>
        <fullName evidence="12">Autotransporter domain-containing protein</fullName>
    </submittedName>
</protein>
<dbReference type="InterPro" id="IPR011427">
    <property type="entry name" value="Polymorphic_membr_middle"/>
</dbReference>
<organism evidence="12 13">
    <name type="scientific">Chlamydia suis</name>
    <dbReference type="NCBI Taxonomy" id="83559"/>
    <lineage>
        <taxon>Bacteria</taxon>
        <taxon>Pseudomonadati</taxon>
        <taxon>Chlamydiota</taxon>
        <taxon>Chlamydiia</taxon>
        <taxon>Chlamydiales</taxon>
        <taxon>Chlamydiaceae</taxon>
        <taxon>Chlamydia/Chlamydophila group</taxon>
        <taxon>Chlamydia</taxon>
    </lineage>
</organism>
<dbReference type="Pfam" id="PF07548">
    <property type="entry name" value="ChlamPMP_M"/>
    <property type="match status" value="1"/>
</dbReference>
<evidence type="ECO:0000256" key="10">
    <source>
        <dbReference type="ARBA" id="ARBA00023237"/>
    </source>
</evidence>
<evidence type="ECO:0000256" key="5">
    <source>
        <dbReference type="ARBA" id="ARBA00022512"/>
    </source>
</evidence>
<keyword evidence="9" id="KW-0472">Membrane</keyword>
<gene>
    <name evidence="12" type="ORF">INQ84_02260</name>
</gene>
<dbReference type="PROSITE" id="PS51257">
    <property type="entry name" value="PROKAR_LIPOPROTEIN"/>
    <property type="match status" value="1"/>
</dbReference>
<dbReference type="GO" id="GO:0009279">
    <property type="term" value="C:cell outer membrane"/>
    <property type="evidence" value="ECO:0007669"/>
    <property type="project" value="UniProtKB-SubCell"/>
</dbReference>
<dbReference type="Pfam" id="PF03797">
    <property type="entry name" value="Autotransporter"/>
    <property type="match status" value="1"/>
</dbReference>
<comment type="subcellular location">
    <subcellularLocation>
        <location evidence="2">Cell outer membrane</location>
        <topology evidence="2">Peripheral membrane protein</topology>
        <orientation evidence="2">Extracellular side</orientation>
    </subcellularLocation>
    <subcellularLocation>
        <location evidence="1">Secreted</location>
        <location evidence="1">Cell wall</location>
    </subcellularLocation>
</comment>
<dbReference type="InterPro" id="IPR005546">
    <property type="entry name" value="Autotransporte_beta"/>
</dbReference>
<evidence type="ECO:0000256" key="3">
    <source>
        <dbReference type="ARBA" id="ARBA00007542"/>
    </source>
</evidence>
<evidence type="ECO:0000256" key="9">
    <source>
        <dbReference type="ARBA" id="ARBA00023136"/>
    </source>
</evidence>
<dbReference type="InterPro" id="IPR003368">
    <property type="entry name" value="POMP_repeat"/>
</dbReference>
<dbReference type="PROSITE" id="PS51208">
    <property type="entry name" value="AUTOTRANSPORTER"/>
    <property type="match status" value="1"/>
</dbReference>
<keyword evidence="7" id="KW-0812">Transmembrane</keyword>
<evidence type="ECO:0000313" key="12">
    <source>
        <dbReference type="EMBL" id="QYC74797.1"/>
    </source>
</evidence>
<sequence length="1521" mass="161430">MSSEKDIKGSCSNFSLSVVAAILASISGLASCSDLCAGVRSADYPTYMSPQAAVLLDHIKDLFIVSQESLDDGQYKLIVGEPGSFQERAAETLPGKVEFSTLFSVTTPIEIQGIDQQHQSFSQGLVCNFSGNCSNITRDKESFLGIAFLGNSGKAGITLTDIKSSLSGAAFYSSEDLIFEKIKRGIELSSCASLEQGGACAAQSILIHDCQGLIAKHCTTEVYAEGASAVSHLGMGGGAFLANSSLSGEKSLYMPAGDIVVTNCDGPILFEDNRALFANGGAIAASKSVVFFANNKKTSFLDNQALSGGAISASSSIFFQNCAELVFKGNLAKGTQDTGAFGGGALASSESVILKDNLGVACDKNQSSSEGGAIFGKNCQISGTRGAVIFRDNAAALGGGVISAQETVALCDNKAGMSFEGSKASFGGVIACGDFSFERGSSALGAIEIAHNLGEIFFLRTLCTTSDWGQIDYQGGGALLAENVSLFENAGALTFKDNIVKTFASSGKMLGGGAILASGKVSIIQNSGGVSFIGNARAPQAVPTRDPEEVFSLSAESLNGCSGGGALLGKEIEIVQNADVVFEQNRLQCDEQEAKSLACCGGGAVHGVESAFIIGNSLVRFGNNYAIGAGVSGGALLSKNVRLAENTKVDFSRNIASLYGGAIQVFDGNCELINNGYVWFRDNRGQTFGGAISCFKGDVIISGNRGSIEFKDNVVTRPYIEEYAETEGAPGSGSENQKAEERSFLENIEQSFITAASQTLLVEEEGQPAVAPISSEELLKRKECAGGAICAKRVYITNNEEPVVFVNNFSDVYGGAIFAGSLRETDKQPEITPEVLISGNAGDVIFSGNSAKRDERLLDTGGGAICTQNLTISKNSGTVLFQNNSACSGGAIRIEDCGEVLLEAFGGDIIFRGNSSFRAQGSDAIYFAGKESQIKALNAMEGRAIVFHDALVFESLEERKGSGLLVMNSQESEGYTGTIRFLEAESKIPQRIHLQQGSLELLKGAALCSYGFKQDIGSKLILAAGSKLKILDSETLEKEGLTMGDYANPDDSRSLWIGKNAQATVPMLDIHTISIDLASFSSGDQEVTVEAPQVIVPKGSCVRSGELSLELVSTTGCGYENHALLKNAAQVPLMSFVESYGESEEDLSKLSVADLQIKVATPEIGEETYGHMGVWSEAQIQEGTLVINWQPTGYKLDPQKAGALVFNSLWEEGAVLSALKNARFAHNLTTQRMEFDYSTNVWGLAFSGFRNFSSEQILALDGYRGTYVGASAGIDTLLMEDFILGVNVASFLGKMHSQNFQAEISRQGFAGSVYTGFLAGSWFFKGQYCLGETHNDMKTHYGVLGESSATWTSRGVLADALVEYRSLVGPARPTFYAFHFNPYIEVSYASVKLPGFVELGREARSFEETSLTNITIPFGLKFEMTFTKGQFSEVNSLAVGYAWEAYRKVEGGSVKLLEAGFDWEGAPMNLSKQELRLALENNTEWSSYFSTALGFTAFCGGFSSMDGKLGYEANAGMRLIF</sequence>
<feature type="domain" description="Autotransporter" evidence="11">
    <location>
        <begin position="1234"/>
        <end position="1521"/>
    </location>
</feature>
<evidence type="ECO:0000256" key="4">
    <source>
        <dbReference type="ARBA" id="ARBA00022452"/>
    </source>
</evidence>
<evidence type="ECO:0000256" key="1">
    <source>
        <dbReference type="ARBA" id="ARBA00004191"/>
    </source>
</evidence>
<evidence type="ECO:0000313" key="13">
    <source>
        <dbReference type="Proteomes" id="UP000825134"/>
    </source>
</evidence>
<dbReference type="NCBIfam" id="TIGR01376">
    <property type="entry name" value="POMP_repeat"/>
    <property type="match status" value="4"/>
</dbReference>
<dbReference type="EMBL" id="CP063185">
    <property type="protein sequence ID" value="QYC74797.1"/>
    <property type="molecule type" value="Genomic_DNA"/>
</dbReference>
<dbReference type="SMART" id="SM00869">
    <property type="entry name" value="Autotransporter"/>
    <property type="match status" value="1"/>
</dbReference>
<dbReference type="Pfam" id="PF02415">
    <property type="entry name" value="Chlam_PMP"/>
    <property type="match status" value="3"/>
</dbReference>
<evidence type="ECO:0000259" key="11">
    <source>
        <dbReference type="PROSITE" id="PS51208"/>
    </source>
</evidence>
<keyword evidence="10" id="KW-0998">Cell outer membrane</keyword>
<keyword evidence="4" id="KW-1134">Transmembrane beta strand</keyword>
<comment type="similarity">
    <text evidence="3">Belongs to the PMP outer membrane protein family.</text>
</comment>
<evidence type="ECO:0000256" key="2">
    <source>
        <dbReference type="ARBA" id="ARBA00004416"/>
    </source>
</evidence>
<reference evidence="12" key="1">
    <citation type="journal article" date="2021" name="Front. Microbiol.">
        <title>Generation of Tetracycline and Rifamycin Resistant Chlamydia Suis Recombinants.</title>
        <authorList>
            <person name="Marti H."/>
            <person name="Bommana S."/>
            <person name="Read T.D."/>
            <person name="Pesch T."/>
            <person name="Prahauser B."/>
            <person name="Dean D."/>
            <person name="Borel N."/>
        </authorList>
    </citation>
    <scope>NUCLEOTIDE SEQUENCE</scope>
    <source>
        <strain evidence="12">208.1</strain>
    </source>
</reference>
<name>A0AAQ0J849_9CHLA</name>